<dbReference type="SUPFAM" id="SSF52402">
    <property type="entry name" value="Adenine nucleotide alpha hydrolases-like"/>
    <property type="match status" value="1"/>
</dbReference>
<organism evidence="3 4">
    <name type="scientific">Paralvinella palmiformis</name>
    <dbReference type="NCBI Taxonomy" id="53620"/>
    <lineage>
        <taxon>Eukaryota</taxon>
        <taxon>Metazoa</taxon>
        <taxon>Spiralia</taxon>
        <taxon>Lophotrochozoa</taxon>
        <taxon>Annelida</taxon>
        <taxon>Polychaeta</taxon>
        <taxon>Sedentaria</taxon>
        <taxon>Canalipalpata</taxon>
        <taxon>Terebellida</taxon>
        <taxon>Terebelliformia</taxon>
        <taxon>Alvinellidae</taxon>
        <taxon>Paralvinella</taxon>
    </lineage>
</organism>
<dbReference type="AlphaFoldDB" id="A0AAD9KG26"/>
<keyword evidence="4" id="KW-1185">Reference proteome</keyword>
<dbReference type="CDD" id="cd23659">
    <property type="entry name" value="USP_At3g01520-like"/>
    <property type="match status" value="1"/>
</dbReference>
<evidence type="ECO:0000259" key="2">
    <source>
        <dbReference type="Pfam" id="PF00582"/>
    </source>
</evidence>
<dbReference type="InterPro" id="IPR006016">
    <property type="entry name" value="UspA"/>
</dbReference>
<sequence>MSPFASHLVHALMNTGNWWPKGGSELGGRRWHRPLASYSPVNAAIPITPRCWIQSGHAGGSPWPLTISRLIRAGCRRPEGDLVIVWRQLACRFCVSVRGYPGRGRYMEHIHKPGNCIVILHCMDLSAVTMQDEYDDKSTTKLWEAKKTKYKELESKYRWKLNELGVCIVVTVVVVVVVRVVMLPGKIRTESGKPGEIVISVANQEKANLIVIGSRCLSRIQRTIMGSVSDYVLHNAKCSVIICRQSDNSPLEKQGSVKA</sequence>
<dbReference type="Gene3D" id="3.40.50.620">
    <property type="entry name" value="HUPs"/>
    <property type="match status" value="1"/>
</dbReference>
<dbReference type="InterPro" id="IPR006015">
    <property type="entry name" value="Universal_stress_UspA"/>
</dbReference>
<reference evidence="3" key="1">
    <citation type="journal article" date="2023" name="Mol. Biol. Evol.">
        <title>Third-Generation Sequencing Reveals the Adaptive Role of the Epigenome in Three Deep-Sea Polychaetes.</title>
        <authorList>
            <person name="Perez M."/>
            <person name="Aroh O."/>
            <person name="Sun Y."/>
            <person name="Lan Y."/>
            <person name="Juniper S.K."/>
            <person name="Young C.R."/>
            <person name="Angers B."/>
            <person name="Qian P.Y."/>
        </authorList>
    </citation>
    <scope>NUCLEOTIDE SEQUENCE</scope>
    <source>
        <strain evidence="3">P08H-3</strain>
    </source>
</reference>
<accession>A0AAD9KG26</accession>
<dbReference type="EMBL" id="JAODUP010000001">
    <property type="protein sequence ID" value="KAK2170637.1"/>
    <property type="molecule type" value="Genomic_DNA"/>
</dbReference>
<evidence type="ECO:0000313" key="4">
    <source>
        <dbReference type="Proteomes" id="UP001208570"/>
    </source>
</evidence>
<proteinExistence type="predicted"/>
<keyword evidence="1" id="KW-0472">Membrane</keyword>
<dbReference type="Pfam" id="PF00582">
    <property type="entry name" value="Usp"/>
    <property type="match status" value="1"/>
</dbReference>
<evidence type="ECO:0000313" key="3">
    <source>
        <dbReference type="EMBL" id="KAK2170637.1"/>
    </source>
</evidence>
<dbReference type="Proteomes" id="UP001208570">
    <property type="component" value="Unassembled WGS sequence"/>
</dbReference>
<comment type="caution">
    <text evidence="3">The sequence shown here is derived from an EMBL/GenBank/DDBJ whole genome shotgun (WGS) entry which is preliminary data.</text>
</comment>
<dbReference type="PANTHER" id="PTHR46989">
    <property type="entry name" value="USP DOMAIN-CONTAINING PROTEIN"/>
    <property type="match status" value="1"/>
</dbReference>
<feature type="transmembrane region" description="Helical" evidence="1">
    <location>
        <begin position="161"/>
        <end position="182"/>
    </location>
</feature>
<dbReference type="PRINTS" id="PR01438">
    <property type="entry name" value="UNVRSLSTRESS"/>
</dbReference>
<evidence type="ECO:0000256" key="1">
    <source>
        <dbReference type="SAM" id="Phobius"/>
    </source>
</evidence>
<name>A0AAD9KG26_9ANNE</name>
<dbReference type="PANTHER" id="PTHR46989:SF3">
    <property type="entry name" value="USPA DOMAIN-CONTAINING PROTEIN"/>
    <property type="match status" value="1"/>
</dbReference>
<feature type="domain" description="UspA" evidence="2">
    <location>
        <begin position="116"/>
        <end position="244"/>
    </location>
</feature>
<gene>
    <name evidence="3" type="ORF">LSH36_1g00002</name>
</gene>
<protein>
    <recommendedName>
        <fullName evidence="2">UspA domain-containing protein</fullName>
    </recommendedName>
</protein>
<keyword evidence="1" id="KW-1133">Transmembrane helix</keyword>
<dbReference type="InterPro" id="IPR014729">
    <property type="entry name" value="Rossmann-like_a/b/a_fold"/>
</dbReference>
<keyword evidence="1" id="KW-0812">Transmembrane</keyword>